<evidence type="ECO:0000313" key="2">
    <source>
        <dbReference type="Proteomes" id="UP000184212"/>
    </source>
</evidence>
<dbReference type="EMBL" id="FQWQ01000002">
    <property type="protein sequence ID" value="SHH28306.1"/>
    <property type="molecule type" value="Genomic_DNA"/>
</dbReference>
<dbReference type="RefSeq" id="WP_073136441.1">
    <property type="nucleotide sequence ID" value="NZ_FQWQ01000002.1"/>
</dbReference>
<dbReference type="STRING" id="947013.SAMN04488109_3510"/>
<keyword evidence="2" id="KW-1185">Reference proteome</keyword>
<protein>
    <recommendedName>
        <fullName evidence="3">DUF4421 domain-containing protein</fullName>
    </recommendedName>
</protein>
<proteinExistence type="predicted"/>
<name>A0A1M5RQ52_9BACT</name>
<dbReference type="Pfam" id="PF14391">
    <property type="entry name" value="DUF4421"/>
    <property type="match status" value="1"/>
</dbReference>
<accession>A0A1M5RQ52</accession>
<reference evidence="1 2" key="1">
    <citation type="submission" date="2016-11" db="EMBL/GenBank/DDBJ databases">
        <authorList>
            <person name="Jaros S."/>
            <person name="Januszkiewicz K."/>
            <person name="Wedrychowicz H."/>
        </authorList>
    </citation>
    <scope>NUCLEOTIDE SEQUENCE [LARGE SCALE GENOMIC DNA]</scope>
    <source>
        <strain evidence="1 2">DSM 24574</strain>
    </source>
</reference>
<dbReference type="OrthoDB" id="669053at2"/>
<gene>
    <name evidence="1" type="ORF">SAMN04488109_3510</name>
</gene>
<dbReference type="InterPro" id="IPR025535">
    <property type="entry name" value="DUF4421"/>
</dbReference>
<dbReference type="AlphaFoldDB" id="A0A1M5RQ52"/>
<evidence type="ECO:0008006" key="3">
    <source>
        <dbReference type="Google" id="ProtNLM"/>
    </source>
</evidence>
<dbReference type="Proteomes" id="UP000184212">
    <property type="component" value="Unassembled WGS sequence"/>
</dbReference>
<organism evidence="1 2">
    <name type="scientific">Chryseolinea serpens</name>
    <dbReference type="NCBI Taxonomy" id="947013"/>
    <lineage>
        <taxon>Bacteria</taxon>
        <taxon>Pseudomonadati</taxon>
        <taxon>Bacteroidota</taxon>
        <taxon>Cytophagia</taxon>
        <taxon>Cytophagales</taxon>
        <taxon>Fulvivirgaceae</taxon>
        <taxon>Chryseolinea</taxon>
    </lineage>
</organism>
<sequence>MKFWVGIWFCCLAYGAAAQTDAEVSVVPPQRKYDSIRAINIKPYPDHFFVWPVIKQRRLDFEMEDLPARDRKIAYRSNRPYGFGLGVYLFEVAAELTFSIPVDEKQKDLYGESKARDLQLNMLGKQWGLDVYSQKYQGFYIDDPSAKVPAGKPYPQRPDITTHNLGFTGNYVFNNKKFSFRSAYNFADRQLRSAGSFLLFTSISSFKAQGDSAILGKHYQSEFGGDSGIEQIKSTTFAIAPGYTYSLIQRGFFLNGTLAVGPAHNWLYYRLENGGTLNDIKFSAFIVGRIAMGYSGDRFFGGLSFVTQNSTAQFDHVKLTSSTGTFKILFGYRFKEFGILKKRVRDLPRALGLGS</sequence>
<evidence type="ECO:0000313" key="1">
    <source>
        <dbReference type="EMBL" id="SHH28306.1"/>
    </source>
</evidence>